<evidence type="ECO:0000313" key="3">
    <source>
        <dbReference type="Proteomes" id="UP000198703"/>
    </source>
</evidence>
<dbReference type="EMBL" id="FNQM01000001">
    <property type="protein sequence ID" value="SDZ80892.1"/>
    <property type="molecule type" value="Genomic_DNA"/>
</dbReference>
<protein>
    <recommendedName>
        <fullName evidence="4">Lipid A deacylase LpxR family protein</fullName>
    </recommendedName>
</protein>
<dbReference type="AlphaFoldDB" id="A0A1H3W3G1"/>
<evidence type="ECO:0008006" key="4">
    <source>
        <dbReference type="Google" id="ProtNLM"/>
    </source>
</evidence>
<gene>
    <name evidence="2" type="ORF">SAMN05444370_101460</name>
</gene>
<dbReference type="RefSeq" id="WP_093247937.1">
    <property type="nucleotide sequence ID" value="NZ_FNQM01000001.1"/>
</dbReference>
<feature type="chain" id="PRO_5011501971" description="Lipid A deacylase LpxR family protein" evidence="1">
    <location>
        <begin position="30"/>
        <end position="395"/>
    </location>
</feature>
<dbReference type="InterPro" id="IPR018707">
    <property type="entry name" value="LpxR"/>
</dbReference>
<dbReference type="OrthoDB" id="9776275at2"/>
<feature type="signal peptide" evidence="1">
    <location>
        <begin position="1"/>
        <end position="29"/>
    </location>
</feature>
<dbReference type="PROSITE" id="PS51257">
    <property type="entry name" value="PROKAR_LIPOPROTEIN"/>
    <property type="match status" value="1"/>
</dbReference>
<organism evidence="2 3">
    <name type="scientific">Rubrimonas cliftonensis</name>
    <dbReference type="NCBI Taxonomy" id="89524"/>
    <lineage>
        <taxon>Bacteria</taxon>
        <taxon>Pseudomonadati</taxon>
        <taxon>Pseudomonadota</taxon>
        <taxon>Alphaproteobacteria</taxon>
        <taxon>Rhodobacterales</taxon>
        <taxon>Paracoccaceae</taxon>
        <taxon>Rubrimonas</taxon>
    </lineage>
</organism>
<dbReference type="InterPro" id="IPR037107">
    <property type="entry name" value="Put_OMP_sf"/>
</dbReference>
<sequence>MARTETRVKRSLVLGAAAFACAAPVVAPAAAPIAAPVADAVAAQAPPAGPAPSGAAAVSIAVAGEGRAPIAPEVEVEAGAGAAETAASFDAGGFYSVTFENDLFGGDDRDYTNGLRLSYTSRRNELPLWGRYVRDRLGWLTRAQDWYVAYALGQNIYTPTDIGDPSPPADERPYAGFLYLSAALIADRGDRLDTLALDVGMVGPASLAEQAQKFVHSVGPFEDPLGWDAQLGDEPAFRLLYEQKRRAAVSLDLGLLNLEADVLPHVSVAVGTVDTSAATGVTVRLGQDLGRDYGPPRIRPAVSGPAFFSPEAGFGWSLFASAEARLVGRNLFLEGNTFRDGPRVDAKRLVGDFSVGASLRFRAAELTYTQVLRTREYEGQDDPALFGSLNLSVRF</sequence>
<keyword evidence="3" id="KW-1185">Reference proteome</keyword>
<dbReference type="STRING" id="89524.SAMN05444370_101460"/>
<reference evidence="2 3" key="1">
    <citation type="submission" date="2016-10" db="EMBL/GenBank/DDBJ databases">
        <authorList>
            <person name="de Groot N.N."/>
        </authorList>
    </citation>
    <scope>NUCLEOTIDE SEQUENCE [LARGE SCALE GENOMIC DNA]</scope>
    <source>
        <strain evidence="2 3">DSM 15345</strain>
    </source>
</reference>
<keyword evidence="1" id="KW-0732">Signal</keyword>
<name>A0A1H3W3G1_9RHOB</name>
<accession>A0A1H3W3G1</accession>
<dbReference type="Gene3D" id="2.40.128.140">
    <property type="entry name" value="Outer membrane protein"/>
    <property type="match status" value="1"/>
</dbReference>
<dbReference type="Proteomes" id="UP000198703">
    <property type="component" value="Unassembled WGS sequence"/>
</dbReference>
<evidence type="ECO:0000313" key="2">
    <source>
        <dbReference type="EMBL" id="SDZ80892.1"/>
    </source>
</evidence>
<evidence type="ECO:0000256" key="1">
    <source>
        <dbReference type="SAM" id="SignalP"/>
    </source>
</evidence>
<dbReference type="Pfam" id="PF09982">
    <property type="entry name" value="LpxR"/>
    <property type="match status" value="1"/>
</dbReference>
<proteinExistence type="predicted"/>